<comment type="subcellular location">
    <subcellularLocation>
        <location evidence="1">Cell inner membrane</location>
        <topology evidence="1">Single-pass membrane protein</topology>
    </subcellularLocation>
</comment>
<keyword evidence="3" id="KW-0997">Cell inner membrane</keyword>
<dbReference type="PANTHER" id="PTHR30336:SF0">
    <property type="entry name" value="PROTEIN SANA"/>
    <property type="match status" value="1"/>
</dbReference>
<feature type="region of interest" description="Disordered" evidence="8">
    <location>
        <begin position="204"/>
        <end position="223"/>
    </location>
</feature>
<sequence length="223" mass="25412">MYSLLFLCLSGIALLGFAYYWIDYSSRPFLYDDSRHIPHNRLAVVLGTAKYVGQNRINLFYNTRIQAAAQLWQAGKADYFIVSGANPNKYYNEPAEMRRDLIAAGIPADRIQPDYAGLRTLDSILRAEKIFGNTRYTIISQPFHNARAVFLARHSGHQVIAFNARDPVSFKNSSKTRIREIGARFKALLDLFILNKEARIYGEPIPFPNQNSHESDNTLPKSH</sequence>
<feature type="compositionally biased region" description="Polar residues" evidence="8">
    <location>
        <begin position="208"/>
        <end position="223"/>
    </location>
</feature>
<dbReference type="GO" id="GO:0005886">
    <property type="term" value="C:plasma membrane"/>
    <property type="evidence" value="ECO:0007669"/>
    <property type="project" value="UniProtKB-SubCell"/>
</dbReference>
<protein>
    <submittedName>
        <fullName evidence="10">Vancomycin high temperature exclusion protein</fullName>
    </submittedName>
</protein>
<dbReference type="AlphaFoldDB" id="A0A380MWK6"/>
<organism evidence="10 11">
    <name type="scientific">Suttonella indologenes</name>
    <dbReference type="NCBI Taxonomy" id="13276"/>
    <lineage>
        <taxon>Bacteria</taxon>
        <taxon>Pseudomonadati</taxon>
        <taxon>Pseudomonadota</taxon>
        <taxon>Gammaproteobacteria</taxon>
        <taxon>Cardiobacteriales</taxon>
        <taxon>Cardiobacteriaceae</taxon>
        <taxon>Suttonella</taxon>
    </lineage>
</organism>
<evidence type="ECO:0000256" key="7">
    <source>
        <dbReference type="ARBA" id="ARBA00037355"/>
    </source>
</evidence>
<dbReference type="OrthoDB" id="9782395at2"/>
<dbReference type="Pfam" id="PF02698">
    <property type="entry name" value="DUF218"/>
    <property type="match status" value="1"/>
</dbReference>
<evidence type="ECO:0000256" key="3">
    <source>
        <dbReference type="ARBA" id="ARBA00022519"/>
    </source>
</evidence>
<evidence type="ECO:0000256" key="8">
    <source>
        <dbReference type="SAM" id="MobiDB-lite"/>
    </source>
</evidence>
<evidence type="ECO:0000259" key="9">
    <source>
        <dbReference type="Pfam" id="PF02698"/>
    </source>
</evidence>
<dbReference type="Proteomes" id="UP000254575">
    <property type="component" value="Unassembled WGS sequence"/>
</dbReference>
<dbReference type="InterPro" id="IPR051599">
    <property type="entry name" value="Cell_Envelope_Assoc"/>
</dbReference>
<reference evidence="10 11" key="1">
    <citation type="submission" date="2018-06" db="EMBL/GenBank/DDBJ databases">
        <authorList>
            <consortium name="Pathogen Informatics"/>
            <person name="Doyle S."/>
        </authorList>
    </citation>
    <scope>NUCLEOTIDE SEQUENCE [LARGE SCALE GENOMIC DNA]</scope>
    <source>
        <strain evidence="10 11">NCTC10717</strain>
    </source>
</reference>
<evidence type="ECO:0000313" key="11">
    <source>
        <dbReference type="Proteomes" id="UP000254575"/>
    </source>
</evidence>
<dbReference type="EMBL" id="UHIA01000004">
    <property type="protein sequence ID" value="SUO96980.1"/>
    <property type="molecule type" value="Genomic_DNA"/>
</dbReference>
<accession>A0A380MWK6</accession>
<evidence type="ECO:0000256" key="6">
    <source>
        <dbReference type="ARBA" id="ARBA00023136"/>
    </source>
</evidence>
<dbReference type="InterPro" id="IPR003848">
    <property type="entry name" value="DUF218"/>
</dbReference>
<keyword evidence="6" id="KW-0472">Membrane</keyword>
<dbReference type="CDD" id="cd06259">
    <property type="entry name" value="YdcF-like"/>
    <property type="match status" value="1"/>
</dbReference>
<keyword evidence="5" id="KW-1133">Transmembrane helix</keyword>
<gene>
    <name evidence="10" type="ORF">NCTC10717_01282</name>
</gene>
<comment type="function">
    <text evidence="7">Participates in the barrier function of the cell envelope.</text>
</comment>
<evidence type="ECO:0000256" key="4">
    <source>
        <dbReference type="ARBA" id="ARBA00022692"/>
    </source>
</evidence>
<keyword evidence="11" id="KW-1185">Reference proteome</keyword>
<name>A0A380MWK6_9GAMM</name>
<keyword evidence="2" id="KW-1003">Cell membrane</keyword>
<keyword evidence="4" id="KW-0812">Transmembrane</keyword>
<proteinExistence type="predicted"/>
<evidence type="ECO:0000256" key="2">
    <source>
        <dbReference type="ARBA" id="ARBA00022475"/>
    </source>
</evidence>
<feature type="domain" description="DUF218" evidence="9">
    <location>
        <begin position="43"/>
        <end position="169"/>
    </location>
</feature>
<evidence type="ECO:0000256" key="1">
    <source>
        <dbReference type="ARBA" id="ARBA00004377"/>
    </source>
</evidence>
<dbReference type="PANTHER" id="PTHR30336">
    <property type="entry name" value="INNER MEMBRANE PROTEIN, PROBABLE PERMEASE"/>
    <property type="match status" value="1"/>
</dbReference>
<evidence type="ECO:0000313" key="10">
    <source>
        <dbReference type="EMBL" id="SUO96980.1"/>
    </source>
</evidence>
<evidence type="ECO:0000256" key="5">
    <source>
        <dbReference type="ARBA" id="ARBA00022989"/>
    </source>
</evidence>